<dbReference type="AlphaFoldDB" id="T1GMD5"/>
<accession>T1GMD5</accession>
<proteinExistence type="predicted"/>
<evidence type="ECO:0000313" key="2">
    <source>
        <dbReference type="EnsemblMetazoa" id="MESCA004707-PA"/>
    </source>
</evidence>
<keyword evidence="3" id="KW-1185">Reference proteome</keyword>
<protein>
    <submittedName>
        <fullName evidence="2">Uncharacterized protein</fullName>
    </submittedName>
</protein>
<reference evidence="3" key="1">
    <citation type="submission" date="2013-02" db="EMBL/GenBank/DDBJ databases">
        <authorList>
            <person name="Hughes D."/>
        </authorList>
    </citation>
    <scope>NUCLEOTIDE SEQUENCE</scope>
    <source>
        <strain>Durham</strain>
        <strain evidence="3">NC isolate 2 -- Noor lab</strain>
    </source>
</reference>
<dbReference type="HOGENOM" id="CLU_2530039_0_0_1"/>
<dbReference type="EnsemblMetazoa" id="MESCA004707-RA">
    <property type="protein sequence ID" value="MESCA004707-PA"/>
    <property type="gene ID" value="MESCA004707"/>
</dbReference>
<dbReference type="EMBL" id="CAQQ02065777">
    <property type="status" value="NOT_ANNOTATED_CDS"/>
    <property type="molecule type" value="Genomic_DNA"/>
</dbReference>
<name>T1GMD5_MEGSC</name>
<evidence type="ECO:0000256" key="1">
    <source>
        <dbReference type="SAM" id="MobiDB-lite"/>
    </source>
</evidence>
<sequence length="84" mass="9561">MNDIIGEGEHLQGNDIISARPPTNNTQHRKCMSMDWAHSSTKYLTSDHGTGGFHWFERNMGKLGNFCGCYKGNFTYDGENRYIV</sequence>
<dbReference type="Proteomes" id="UP000015102">
    <property type="component" value="Unassembled WGS sequence"/>
</dbReference>
<feature type="region of interest" description="Disordered" evidence="1">
    <location>
        <begin position="1"/>
        <end position="28"/>
    </location>
</feature>
<reference evidence="2" key="2">
    <citation type="submission" date="2015-06" db="UniProtKB">
        <authorList>
            <consortium name="EnsemblMetazoa"/>
        </authorList>
    </citation>
    <scope>IDENTIFICATION</scope>
</reference>
<dbReference type="EMBL" id="CAQQ02065776">
    <property type="status" value="NOT_ANNOTATED_CDS"/>
    <property type="molecule type" value="Genomic_DNA"/>
</dbReference>
<organism evidence="2 3">
    <name type="scientific">Megaselia scalaris</name>
    <name type="common">Humpbacked fly</name>
    <name type="synonym">Phora scalaris</name>
    <dbReference type="NCBI Taxonomy" id="36166"/>
    <lineage>
        <taxon>Eukaryota</taxon>
        <taxon>Metazoa</taxon>
        <taxon>Ecdysozoa</taxon>
        <taxon>Arthropoda</taxon>
        <taxon>Hexapoda</taxon>
        <taxon>Insecta</taxon>
        <taxon>Pterygota</taxon>
        <taxon>Neoptera</taxon>
        <taxon>Endopterygota</taxon>
        <taxon>Diptera</taxon>
        <taxon>Brachycera</taxon>
        <taxon>Muscomorpha</taxon>
        <taxon>Platypezoidea</taxon>
        <taxon>Phoridae</taxon>
        <taxon>Megaseliini</taxon>
        <taxon>Megaselia</taxon>
    </lineage>
</organism>
<evidence type="ECO:0000313" key="3">
    <source>
        <dbReference type="Proteomes" id="UP000015102"/>
    </source>
</evidence>